<reference evidence="2" key="1">
    <citation type="submission" date="2020-10" db="EMBL/GenBank/DDBJ databases">
        <title>Connecting structure to function with the recovery of over 1000 high-quality activated sludge metagenome-assembled genomes encoding full-length rRNA genes using long-read sequencing.</title>
        <authorList>
            <person name="Singleton C.M."/>
            <person name="Petriglieri F."/>
            <person name="Kristensen J.M."/>
            <person name="Kirkegaard R.H."/>
            <person name="Michaelsen T.Y."/>
            <person name="Andersen M.H."/>
            <person name="Karst S.M."/>
            <person name="Dueholm M.S."/>
            <person name="Nielsen P.H."/>
            <person name="Albertsen M."/>
        </authorList>
    </citation>
    <scope>NUCLEOTIDE SEQUENCE</scope>
    <source>
        <strain evidence="2">EsbW_18-Q3-R4-48_MAXAC.044</strain>
    </source>
</reference>
<accession>A0A9D7IGD2</accession>
<name>A0A9D7IGD2_9RHOO</name>
<dbReference type="EMBL" id="JADJNC010000003">
    <property type="protein sequence ID" value="MBK7421729.1"/>
    <property type="molecule type" value="Genomic_DNA"/>
</dbReference>
<dbReference type="AlphaFoldDB" id="A0A9D7IGD2"/>
<gene>
    <name evidence="2" type="ORF">IPJ48_00750</name>
</gene>
<comment type="caution">
    <text evidence="2">The sequence shown here is derived from an EMBL/GenBank/DDBJ whole genome shotgun (WGS) entry which is preliminary data.</text>
</comment>
<dbReference type="Proteomes" id="UP000886602">
    <property type="component" value="Unassembled WGS sequence"/>
</dbReference>
<sequence length="232" mass="25763">MNDLPQTGLSACPSCTQPMTRLELPHRIFGTLVLDLCFPCQGIWFDQYESVQINPGGIIDLFKLIHAHRSDQRQPHPAILRCPRCRDKLFAGLDVVRSGRFTYHRCLQNHGRFTSFAQFMIEKGFVRQLAPAEITALAARIGTFHCTGCGAPVDIRTQASCNNCGSPISILDAEAVEKALADYQQKESKRTRLDPETLADSILAIEKQRSQQSAPLGCAGRRPVSIGRRARS</sequence>
<protein>
    <submittedName>
        <fullName evidence="2">Zf-TFIIB domain-containing protein</fullName>
    </submittedName>
</protein>
<evidence type="ECO:0000313" key="3">
    <source>
        <dbReference type="Proteomes" id="UP000886602"/>
    </source>
</evidence>
<evidence type="ECO:0000256" key="1">
    <source>
        <dbReference type="SAM" id="MobiDB-lite"/>
    </source>
</evidence>
<organism evidence="2 3">
    <name type="scientific">Candidatus Propionivibrio dominans</name>
    <dbReference type="NCBI Taxonomy" id="2954373"/>
    <lineage>
        <taxon>Bacteria</taxon>
        <taxon>Pseudomonadati</taxon>
        <taxon>Pseudomonadota</taxon>
        <taxon>Betaproteobacteria</taxon>
        <taxon>Rhodocyclales</taxon>
        <taxon>Rhodocyclaceae</taxon>
        <taxon>Propionivibrio</taxon>
    </lineage>
</organism>
<proteinExistence type="predicted"/>
<feature type="region of interest" description="Disordered" evidence="1">
    <location>
        <begin position="209"/>
        <end position="232"/>
    </location>
</feature>
<evidence type="ECO:0000313" key="2">
    <source>
        <dbReference type="EMBL" id="MBK7421729.1"/>
    </source>
</evidence>